<comment type="caution">
    <text evidence="1">The sequence shown here is derived from an EMBL/GenBank/DDBJ whole genome shotgun (WGS) entry which is preliminary data.</text>
</comment>
<organism evidence="1 2">
    <name type="scientific">Agaricus bisporus var. burnettii</name>
    <dbReference type="NCBI Taxonomy" id="192524"/>
    <lineage>
        <taxon>Eukaryota</taxon>
        <taxon>Fungi</taxon>
        <taxon>Dikarya</taxon>
        <taxon>Basidiomycota</taxon>
        <taxon>Agaricomycotina</taxon>
        <taxon>Agaricomycetes</taxon>
        <taxon>Agaricomycetidae</taxon>
        <taxon>Agaricales</taxon>
        <taxon>Agaricineae</taxon>
        <taxon>Agaricaceae</taxon>
        <taxon>Agaricus</taxon>
    </lineage>
</organism>
<dbReference type="EMBL" id="JABXXO010000003">
    <property type="protein sequence ID" value="KAF7782931.1"/>
    <property type="molecule type" value="Genomic_DNA"/>
</dbReference>
<name>A0A8H7F8T2_AGABI</name>
<sequence length="189" mass="20873">MQHAHHTASPRLFSQAEHESDIRLPENCPKCRYYKLVDLILPNTHYFTNSNYYSTSPPACIPPRRTRDLLSSSTTELNQLKETVQELGGAARKADTRTLAQKEKRLLRLQQVSKSAEFRDVITSILSVKLAFYPNGQVRLASIFDLDASFVFQSTSSCGNGGSGVGGNNVKIQLVAQGEGGPQDLPSMM</sequence>
<dbReference type="AlphaFoldDB" id="A0A8H7F8T2"/>
<evidence type="ECO:0000313" key="1">
    <source>
        <dbReference type="EMBL" id="KAF7782931.1"/>
    </source>
</evidence>
<accession>A0A8H7F8T2</accession>
<dbReference type="Proteomes" id="UP000629468">
    <property type="component" value="Unassembled WGS sequence"/>
</dbReference>
<proteinExistence type="predicted"/>
<reference evidence="1 2" key="1">
    <citation type="journal article" name="Sci. Rep.">
        <title>Telomere-to-telomere assembled and centromere annotated genomes of the two main subspecies of the button mushroom Agaricus bisporus reveal especially polymorphic chromosome ends.</title>
        <authorList>
            <person name="Sonnenberg A.S.M."/>
            <person name="Sedaghat-Telgerd N."/>
            <person name="Lavrijssen B."/>
            <person name="Ohm R.A."/>
            <person name="Hendrickx P.M."/>
            <person name="Scholtmeijer K."/>
            <person name="Baars J.J.P."/>
            <person name="van Peer A."/>
        </authorList>
    </citation>
    <scope>NUCLEOTIDE SEQUENCE [LARGE SCALE GENOMIC DNA]</scope>
    <source>
        <strain evidence="1 2">H119_p4</strain>
    </source>
</reference>
<protein>
    <submittedName>
        <fullName evidence="1">Uncharacterized protein</fullName>
    </submittedName>
</protein>
<evidence type="ECO:0000313" key="2">
    <source>
        <dbReference type="Proteomes" id="UP000629468"/>
    </source>
</evidence>
<gene>
    <name evidence="1" type="ORF">Agabi119p4_2307</name>
</gene>